<dbReference type="Proteomes" id="UP000191554">
    <property type="component" value="Unassembled WGS sequence"/>
</dbReference>
<evidence type="ECO:0000259" key="4">
    <source>
        <dbReference type="PROSITE" id="PS51379"/>
    </source>
</evidence>
<dbReference type="GO" id="GO:0046872">
    <property type="term" value="F:metal ion binding"/>
    <property type="evidence" value="ECO:0007669"/>
    <property type="project" value="UniProtKB-KW"/>
</dbReference>
<dbReference type="AlphaFoldDB" id="A0A1V4SGP4"/>
<keyword evidence="1" id="KW-0479">Metal-binding</keyword>
<dbReference type="InterPro" id="IPR017896">
    <property type="entry name" value="4Fe4S_Fe-S-bd"/>
</dbReference>
<evidence type="ECO:0000256" key="3">
    <source>
        <dbReference type="ARBA" id="ARBA00023014"/>
    </source>
</evidence>
<keyword evidence="2" id="KW-0408">Iron</keyword>
<evidence type="ECO:0000256" key="2">
    <source>
        <dbReference type="ARBA" id="ARBA00023004"/>
    </source>
</evidence>
<dbReference type="PROSITE" id="PS51379">
    <property type="entry name" value="4FE4S_FER_2"/>
    <property type="match status" value="1"/>
</dbReference>
<protein>
    <submittedName>
        <fullName evidence="5">Epoxyqueuosine reductase</fullName>
    </submittedName>
</protein>
<dbReference type="EMBL" id="MZGX01000021">
    <property type="protein sequence ID" value="OPX43102.1"/>
    <property type="molecule type" value="Genomic_DNA"/>
</dbReference>
<gene>
    <name evidence="5" type="primary">queG_3</name>
    <name evidence="5" type="ORF">CLHUN_30440</name>
</gene>
<dbReference type="Pfam" id="PF13484">
    <property type="entry name" value="Fer4_16"/>
    <property type="match status" value="1"/>
</dbReference>
<evidence type="ECO:0000256" key="1">
    <source>
        <dbReference type="ARBA" id="ARBA00022723"/>
    </source>
</evidence>
<dbReference type="PANTHER" id="PTHR42827">
    <property type="entry name" value="IRON-SULFUR CLUSTER-BINDING PROTEIN-RELATED"/>
    <property type="match status" value="1"/>
</dbReference>
<dbReference type="RefSeq" id="WP_080065481.1">
    <property type="nucleotide sequence ID" value="NZ_MZGX01000021.1"/>
</dbReference>
<sequence>MDDNLHEEIKTLISSLGGSFSGFSRIEEYLPLQLKQYPYAITFGIRLSDAIIDEIEDKPTFTYFNHYRSVNALIDQIALRTVLLLCQKGHRAYSIAASQSIPAAPVPFSGVIPHKTGAVQSGLGWIGKNGLFIHKEYGPRLRLGTVLTDLALPCENELLQSRCSACNKCVRACPALALTGNEWHMGDEREQVVDAKACSEYMNRHFKHIGRGSVCGICVKVCTAGLAGNKG</sequence>
<evidence type="ECO:0000313" key="5">
    <source>
        <dbReference type="EMBL" id="OPX43102.1"/>
    </source>
</evidence>
<proteinExistence type="predicted"/>
<keyword evidence="6" id="KW-1185">Reference proteome</keyword>
<dbReference type="SUPFAM" id="SSF54862">
    <property type="entry name" value="4Fe-4S ferredoxins"/>
    <property type="match status" value="1"/>
</dbReference>
<accession>A0A1V4SGP4</accession>
<reference evidence="5 6" key="1">
    <citation type="submission" date="2017-03" db="EMBL/GenBank/DDBJ databases">
        <title>Genome sequence of Clostridium hungatei DSM 14427.</title>
        <authorList>
            <person name="Poehlein A."/>
            <person name="Daniel R."/>
        </authorList>
    </citation>
    <scope>NUCLEOTIDE SEQUENCE [LARGE SCALE GENOMIC DNA]</scope>
    <source>
        <strain evidence="5 6">DSM 14427</strain>
    </source>
</reference>
<organism evidence="5 6">
    <name type="scientific">Ruminiclostridium hungatei</name>
    <name type="common">Clostridium hungatei</name>
    <dbReference type="NCBI Taxonomy" id="48256"/>
    <lineage>
        <taxon>Bacteria</taxon>
        <taxon>Bacillati</taxon>
        <taxon>Bacillota</taxon>
        <taxon>Clostridia</taxon>
        <taxon>Eubacteriales</taxon>
        <taxon>Oscillospiraceae</taxon>
        <taxon>Ruminiclostridium</taxon>
    </lineage>
</organism>
<dbReference type="PROSITE" id="PS00198">
    <property type="entry name" value="4FE4S_FER_1"/>
    <property type="match status" value="1"/>
</dbReference>
<comment type="caution">
    <text evidence="5">The sequence shown here is derived from an EMBL/GenBank/DDBJ whole genome shotgun (WGS) entry which is preliminary data.</text>
</comment>
<dbReference type="InterPro" id="IPR017900">
    <property type="entry name" value="4Fe4S_Fe_S_CS"/>
</dbReference>
<evidence type="ECO:0000313" key="6">
    <source>
        <dbReference type="Proteomes" id="UP000191554"/>
    </source>
</evidence>
<dbReference type="GO" id="GO:0051536">
    <property type="term" value="F:iron-sulfur cluster binding"/>
    <property type="evidence" value="ECO:0007669"/>
    <property type="project" value="UniProtKB-KW"/>
</dbReference>
<dbReference type="Gene3D" id="3.30.70.20">
    <property type="match status" value="1"/>
</dbReference>
<dbReference type="OrthoDB" id="9815745at2"/>
<dbReference type="STRING" id="48256.CLHUN_30440"/>
<feature type="domain" description="4Fe-4S ferredoxin-type" evidence="4">
    <location>
        <begin position="154"/>
        <end position="183"/>
    </location>
</feature>
<dbReference type="PANTHER" id="PTHR42827:SF1">
    <property type="entry name" value="IRON-SULFUR CLUSTER-BINDING PROTEIN"/>
    <property type="match status" value="1"/>
</dbReference>
<name>A0A1V4SGP4_RUMHU</name>
<keyword evidence="3" id="KW-0411">Iron-sulfur</keyword>